<dbReference type="Pfam" id="PF02852">
    <property type="entry name" value="Pyr_redox_dim"/>
    <property type="match status" value="1"/>
</dbReference>
<dbReference type="InterPro" id="IPR036188">
    <property type="entry name" value="FAD/NAD-bd_sf"/>
</dbReference>
<reference evidence="15" key="2">
    <citation type="journal article" date="2022" name="BMC Genomics">
        <title>Comparative genome analysis of mycobacteria focusing on tRNA and non-coding RNA.</title>
        <authorList>
            <person name="Behra P.R.K."/>
            <person name="Pettersson B.M.F."/>
            <person name="Ramesh M."/>
            <person name="Das S."/>
            <person name="Dasgupta S."/>
            <person name="Kirsebom L.A."/>
        </authorList>
    </citation>
    <scope>NUCLEOTIDE SEQUENCE</scope>
    <source>
        <strain evidence="15">DSM 45406</strain>
    </source>
</reference>
<dbReference type="Gene3D" id="3.30.390.30">
    <property type="match status" value="1"/>
</dbReference>
<dbReference type="PIRSF" id="PIRSF000350">
    <property type="entry name" value="Mercury_reductase_MerA"/>
    <property type="match status" value="1"/>
</dbReference>
<keyword evidence="9" id="KW-0547">Nucleotide-binding</keyword>
<proteinExistence type="inferred from homology"/>
<gene>
    <name evidence="15" type="ORF">H7H73_20190</name>
</gene>
<dbReference type="Gene3D" id="3.50.50.60">
    <property type="entry name" value="FAD/NAD(P)-binding domain"/>
    <property type="match status" value="2"/>
</dbReference>
<feature type="binding site" evidence="9">
    <location>
        <begin position="213"/>
        <end position="220"/>
    </location>
    <ligand>
        <name>NAD(+)</name>
        <dbReference type="ChEBI" id="CHEBI:57540"/>
    </ligand>
</feature>
<comment type="caution">
    <text evidence="15">The sequence shown here is derived from an EMBL/GenBank/DDBJ whole genome shotgun (WGS) entry which is preliminary data.</text>
</comment>
<dbReference type="PROSITE" id="PS00076">
    <property type="entry name" value="PYRIDINE_REDOX_1"/>
    <property type="match status" value="1"/>
</dbReference>
<dbReference type="PRINTS" id="PR00411">
    <property type="entry name" value="PNDRDTASEI"/>
</dbReference>
<evidence type="ECO:0000256" key="9">
    <source>
        <dbReference type="PIRSR" id="PIRSR000350-3"/>
    </source>
</evidence>
<dbReference type="Pfam" id="PF07992">
    <property type="entry name" value="Pyr_redox_2"/>
    <property type="match status" value="1"/>
</dbReference>
<reference evidence="15" key="1">
    <citation type="submission" date="2020-07" db="EMBL/GenBank/DDBJ databases">
        <authorList>
            <person name="Pettersson B.M.F."/>
            <person name="Behra P.R.K."/>
            <person name="Ramesh M."/>
            <person name="Das S."/>
            <person name="Dasgupta S."/>
            <person name="Kirsebom L.A."/>
        </authorList>
    </citation>
    <scope>NUCLEOTIDE SEQUENCE</scope>
    <source>
        <strain evidence="15">DSM 45406</strain>
    </source>
</reference>
<feature type="binding site" evidence="9">
    <location>
        <begin position="175"/>
        <end position="177"/>
    </location>
    <ligand>
        <name>FAD</name>
        <dbReference type="ChEBI" id="CHEBI:57692"/>
    </ligand>
</feature>
<evidence type="ECO:0000256" key="12">
    <source>
        <dbReference type="SAM" id="MobiDB-lite"/>
    </source>
</evidence>
<dbReference type="InterPro" id="IPR001100">
    <property type="entry name" value="Pyr_nuc-diS_OxRdtase"/>
</dbReference>
<dbReference type="SUPFAM" id="SSF51905">
    <property type="entry name" value="FAD/NAD(P)-binding domain"/>
    <property type="match status" value="1"/>
</dbReference>
<keyword evidence="6" id="KW-1015">Disulfide bond</keyword>
<dbReference type="PANTHER" id="PTHR43014">
    <property type="entry name" value="MERCURIC REDUCTASE"/>
    <property type="match status" value="1"/>
</dbReference>
<dbReference type="GO" id="GO:0003955">
    <property type="term" value="F:NAD(P)H dehydrogenase (quinone) activity"/>
    <property type="evidence" value="ECO:0007669"/>
    <property type="project" value="TreeGrafter"/>
</dbReference>
<feature type="domain" description="FAD/NAD(P)-binding" evidence="14">
    <location>
        <begin position="46"/>
        <end position="356"/>
    </location>
</feature>
<dbReference type="PRINTS" id="PR00368">
    <property type="entry name" value="FADPNR"/>
</dbReference>
<dbReference type="GO" id="GO:0050660">
    <property type="term" value="F:flavin adenine dinucleotide binding"/>
    <property type="evidence" value="ECO:0007669"/>
    <property type="project" value="TreeGrafter"/>
</dbReference>
<feature type="binding site" evidence="9">
    <location>
        <position position="93"/>
    </location>
    <ligand>
        <name>FAD</name>
        <dbReference type="ChEBI" id="CHEBI:57692"/>
    </ligand>
</feature>
<evidence type="ECO:0000313" key="16">
    <source>
        <dbReference type="Proteomes" id="UP001140272"/>
    </source>
</evidence>
<dbReference type="InterPro" id="IPR016156">
    <property type="entry name" value="FAD/NAD-linked_Rdtase_dimer_sf"/>
</dbReference>
<dbReference type="EMBL" id="JACKRN010000683">
    <property type="protein sequence ID" value="MCV7072352.1"/>
    <property type="molecule type" value="Genomic_DNA"/>
</dbReference>
<evidence type="ECO:0000256" key="11">
    <source>
        <dbReference type="RuleBase" id="RU003691"/>
    </source>
</evidence>
<evidence type="ECO:0000259" key="13">
    <source>
        <dbReference type="Pfam" id="PF02852"/>
    </source>
</evidence>
<name>A0A9X2YEC2_9MYCO</name>
<feature type="binding site" evidence="9">
    <location>
        <position position="236"/>
    </location>
    <ligand>
        <name>NAD(+)</name>
        <dbReference type="ChEBI" id="CHEBI:57540"/>
    </ligand>
</feature>
<dbReference type="InterPro" id="IPR023753">
    <property type="entry name" value="FAD/NAD-binding_dom"/>
</dbReference>
<comment type="similarity">
    <text evidence="1 11">Belongs to the class-I pyridine nucleotide-disulfide oxidoreductase family.</text>
</comment>
<feature type="binding site" evidence="9">
    <location>
        <position position="304"/>
    </location>
    <ligand>
        <name>NAD(+)</name>
        <dbReference type="ChEBI" id="CHEBI:57540"/>
    </ligand>
</feature>
<evidence type="ECO:0000259" key="14">
    <source>
        <dbReference type="Pfam" id="PF07992"/>
    </source>
</evidence>
<dbReference type="PANTHER" id="PTHR43014:SF4">
    <property type="entry name" value="PYRIDINE NUCLEOTIDE-DISULFIDE OXIDOREDUCTASE RCLA-RELATED"/>
    <property type="match status" value="1"/>
</dbReference>
<dbReference type="InterPro" id="IPR004099">
    <property type="entry name" value="Pyr_nucl-diS_OxRdtase_dimer"/>
</dbReference>
<evidence type="ECO:0000256" key="7">
    <source>
        <dbReference type="ARBA" id="ARBA00023284"/>
    </source>
</evidence>
<evidence type="ECO:0000256" key="5">
    <source>
        <dbReference type="ARBA" id="ARBA00023002"/>
    </source>
</evidence>
<evidence type="ECO:0000256" key="10">
    <source>
        <dbReference type="PIRSR" id="PIRSR000350-4"/>
    </source>
</evidence>
<keyword evidence="9" id="KW-0520">NAD</keyword>
<dbReference type="AlphaFoldDB" id="A0A9X2YEC2"/>
<dbReference type="GO" id="GO:0016668">
    <property type="term" value="F:oxidoreductase activity, acting on a sulfur group of donors, NAD(P) as acceptor"/>
    <property type="evidence" value="ECO:0007669"/>
    <property type="project" value="InterPro"/>
</dbReference>
<dbReference type="SUPFAM" id="SSF55424">
    <property type="entry name" value="FAD/NAD-linked reductases, dimerisation (C-terminal) domain"/>
    <property type="match status" value="1"/>
</dbReference>
<evidence type="ECO:0000256" key="1">
    <source>
        <dbReference type="ARBA" id="ARBA00007532"/>
    </source>
</evidence>
<feature type="disulfide bond" description="Redox-active" evidence="10">
    <location>
        <begin position="84"/>
        <end position="89"/>
    </location>
</feature>
<protein>
    <submittedName>
        <fullName evidence="15">FAD-dependent oxidoreductase</fullName>
    </submittedName>
</protein>
<feature type="binding site" evidence="9">
    <location>
        <position position="345"/>
    </location>
    <ligand>
        <name>FAD</name>
        <dbReference type="ChEBI" id="CHEBI:57692"/>
    </ligand>
</feature>
<comment type="cofactor">
    <cofactor evidence="9">
        <name>FAD</name>
        <dbReference type="ChEBI" id="CHEBI:57692"/>
    </cofactor>
    <text evidence="9">Binds 1 FAD per subunit.</text>
</comment>
<keyword evidence="5 11" id="KW-0560">Oxidoreductase</keyword>
<keyword evidence="3 9" id="KW-0274">FAD</keyword>
<dbReference type="Proteomes" id="UP001140272">
    <property type="component" value="Unassembled WGS sequence"/>
</dbReference>
<accession>A0A9X2YEC2</accession>
<evidence type="ECO:0000256" key="4">
    <source>
        <dbReference type="ARBA" id="ARBA00022857"/>
    </source>
</evidence>
<evidence type="ECO:0000256" key="8">
    <source>
        <dbReference type="PIRSR" id="PIRSR000350-2"/>
    </source>
</evidence>
<keyword evidence="7 11" id="KW-0676">Redox-active center</keyword>
<feature type="region of interest" description="Disordered" evidence="12">
    <location>
        <begin position="1"/>
        <end position="25"/>
    </location>
</feature>
<organism evidence="15 16">
    <name type="scientific">Mycolicibacterium rufum</name>
    <dbReference type="NCBI Taxonomy" id="318424"/>
    <lineage>
        <taxon>Bacteria</taxon>
        <taxon>Bacillati</taxon>
        <taxon>Actinomycetota</taxon>
        <taxon>Actinomycetes</taxon>
        <taxon>Mycobacteriales</taxon>
        <taxon>Mycobacteriaceae</taxon>
        <taxon>Mycolicibacterium</taxon>
    </lineage>
</organism>
<evidence type="ECO:0000313" key="15">
    <source>
        <dbReference type="EMBL" id="MCV7072352.1"/>
    </source>
</evidence>
<keyword evidence="2 11" id="KW-0285">Flavoprotein</keyword>
<keyword evidence="4" id="KW-0521">NADP</keyword>
<dbReference type="InterPro" id="IPR012999">
    <property type="entry name" value="Pyr_OxRdtase_I_AS"/>
</dbReference>
<evidence type="ECO:0000256" key="3">
    <source>
        <dbReference type="ARBA" id="ARBA00022827"/>
    </source>
</evidence>
<feature type="domain" description="Pyridine nucleotide-disulphide oxidoreductase dimerisation" evidence="13">
    <location>
        <begin position="381"/>
        <end position="491"/>
    </location>
</feature>
<evidence type="ECO:0000256" key="6">
    <source>
        <dbReference type="ARBA" id="ARBA00023157"/>
    </source>
</evidence>
<evidence type="ECO:0000256" key="2">
    <source>
        <dbReference type="ARBA" id="ARBA00022630"/>
    </source>
</evidence>
<dbReference type="FunFam" id="3.30.390.30:FF:000001">
    <property type="entry name" value="Dihydrolipoyl dehydrogenase"/>
    <property type="match status" value="1"/>
</dbReference>
<sequence length="497" mass="52312">MAARHGGRLCSRVPPRRGPVPAGRRDVYRPAKETSVTATDTPLDADLIVIGYGKGGKTLAATLARQGWSVVMVERSPMMYGGTCINTGCVPTKAMIARSEHLAPGAHPQHYREAVAATADLTATLRAANLALLDTVETATVLTGEAVFCDAHTVEVHTTDRGTVTVTGRHIVIGTGSHAVIPDIPGLRQATNVATSTEMLVHTPLPGRLVVLGGGYIGLEFAAMYAAYGSQVTILERHTAILGQEDPDVADCAREVLAAAGVRIVTSAVIDRVDDQGDGTSVVAFHTDAGPETVPADTVLVALGRTPATETLALDRAGVNVTAGGAISVDEHLRTSQPHIFAVGDVNGGPQFTYVSLDDHRIVLDQLTGSGTRSTADRRAVPYTLFLTPPLSRVGLTERAALEAGRTIKTAAMRVADMATVPRARIVQESAGMMKVIVDADTDEILGAALLSYDSHEVINTVALAMRHGITASQLRDEIYTHPSMTEAFNQLLGALH</sequence>
<feature type="active site" description="Proton acceptor" evidence="8">
    <location>
        <position position="482"/>
    </location>
</feature>